<dbReference type="SUPFAM" id="SSF48726">
    <property type="entry name" value="Immunoglobulin"/>
    <property type="match status" value="1"/>
</dbReference>
<proteinExistence type="predicted"/>
<gene>
    <name evidence="1" type="ORF">CGI_10025232</name>
</gene>
<dbReference type="InterPro" id="IPR007110">
    <property type="entry name" value="Ig-like_dom"/>
</dbReference>
<organism evidence="1">
    <name type="scientific">Magallana gigas</name>
    <name type="common">Pacific oyster</name>
    <name type="synonym">Crassostrea gigas</name>
    <dbReference type="NCBI Taxonomy" id="29159"/>
    <lineage>
        <taxon>Eukaryota</taxon>
        <taxon>Metazoa</taxon>
        <taxon>Spiralia</taxon>
        <taxon>Lophotrochozoa</taxon>
        <taxon>Mollusca</taxon>
        <taxon>Bivalvia</taxon>
        <taxon>Autobranchia</taxon>
        <taxon>Pteriomorphia</taxon>
        <taxon>Ostreida</taxon>
        <taxon>Ostreoidea</taxon>
        <taxon>Ostreidae</taxon>
        <taxon>Magallana</taxon>
    </lineage>
</organism>
<dbReference type="PROSITE" id="PS50835">
    <property type="entry name" value="IG_LIKE"/>
    <property type="match status" value="1"/>
</dbReference>
<accession>K1Q676</accession>
<sequence length="465" mass="53217">MVNKKRHMIMCEVYDTGGISCNTILWKRGDTGENYSPGSYNNINVTCKEVTNSTIETTLGIQQVTAEYFKTSFSVIYNGPLSRTIEYHLSIPEEYSNPAAAVQPFLALIYSIILAAILLKIHCSSGSCETFPTFVKIQLVRSEYTVKVWSPSTWVNPGDSYVAYCNIPDVGALDIVRNLEVMWFHNSQQLTNLCVFLSSELTMKYFCNVRSPQINNISLAITLTNVQKTDEGNLSCVVYEKNETKVRGDLVAMKSVPIQVREPIKSMRFKFDQSIEFSLTEENTEALHPLQVLPGRYAPTCQVNGSKPTANVRIMMDSDLMNGRKFDLDDKMVTEFVAEETDFRKVDGLPNSEMQRTYQVLVRQETTLEILQVTAEYFKTSFSVIYNDPLFQTREFQLSIPQEYTNSVVALQTSFAWLYRITHFGDSIELVFNLQFQSKRMGLTQMEKCWRKEMNFKHIFCTALF</sequence>
<dbReference type="HOGENOM" id="CLU_588300_0_0_1"/>
<dbReference type="InParanoid" id="K1Q676"/>
<protein>
    <submittedName>
        <fullName evidence="1">Uncharacterized protein</fullName>
    </submittedName>
</protein>
<dbReference type="InterPro" id="IPR036179">
    <property type="entry name" value="Ig-like_dom_sf"/>
</dbReference>
<name>K1Q676_MAGGI</name>
<dbReference type="InterPro" id="IPR013783">
    <property type="entry name" value="Ig-like_fold"/>
</dbReference>
<reference evidence="1" key="1">
    <citation type="journal article" date="2012" name="Nature">
        <title>The oyster genome reveals stress adaptation and complexity of shell formation.</title>
        <authorList>
            <person name="Zhang G."/>
            <person name="Fang X."/>
            <person name="Guo X."/>
            <person name="Li L."/>
            <person name="Luo R."/>
            <person name="Xu F."/>
            <person name="Yang P."/>
            <person name="Zhang L."/>
            <person name="Wang X."/>
            <person name="Qi H."/>
            <person name="Xiong Z."/>
            <person name="Que H."/>
            <person name="Xie Y."/>
            <person name="Holland P.W."/>
            <person name="Paps J."/>
            <person name="Zhu Y."/>
            <person name="Wu F."/>
            <person name="Chen Y."/>
            <person name="Wang J."/>
            <person name="Peng C."/>
            <person name="Meng J."/>
            <person name="Yang L."/>
            <person name="Liu J."/>
            <person name="Wen B."/>
            <person name="Zhang N."/>
            <person name="Huang Z."/>
            <person name="Zhu Q."/>
            <person name="Feng Y."/>
            <person name="Mount A."/>
            <person name="Hedgecock D."/>
            <person name="Xu Z."/>
            <person name="Liu Y."/>
            <person name="Domazet-Loso T."/>
            <person name="Du Y."/>
            <person name="Sun X."/>
            <person name="Zhang S."/>
            <person name="Liu B."/>
            <person name="Cheng P."/>
            <person name="Jiang X."/>
            <person name="Li J."/>
            <person name="Fan D."/>
            <person name="Wang W."/>
            <person name="Fu W."/>
            <person name="Wang T."/>
            <person name="Wang B."/>
            <person name="Zhang J."/>
            <person name="Peng Z."/>
            <person name="Li Y."/>
            <person name="Li N."/>
            <person name="Wang J."/>
            <person name="Chen M."/>
            <person name="He Y."/>
            <person name="Tan F."/>
            <person name="Song X."/>
            <person name="Zheng Q."/>
            <person name="Huang R."/>
            <person name="Yang H."/>
            <person name="Du X."/>
            <person name="Chen L."/>
            <person name="Yang M."/>
            <person name="Gaffney P.M."/>
            <person name="Wang S."/>
            <person name="Luo L."/>
            <person name="She Z."/>
            <person name="Ming Y."/>
            <person name="Huang W."/>
            <person name="Zhang S."/>
            <person name="Huang B."/>
            <person name="Zhang Y."/>
            <person name="Qu T."/>
            <person name="Ni P."/>
            <person name="Miao G."/>
            <person name="Wang J."/>
            <person name="Wang Q."/>
            <person name="Steinberg C.E."/>
            <person name="Wang H."/>
            <person name="Li N."/>
            <person name="Qian L."/>
            <person name="Zhang G."/>
            <person name="Li Y."/>
            <person name="Yang H."/>
            <person name="Liu X."/>
            <person name="Wang J."/>
            <person name="Yin Y."/>
            <person name="Wang J."/>
        </authorList>
    </citation>
    <scope>NUCLEOTIDE SEQUENCE [LARGE SCALE GENOMIC DNA]</scope>
    <source>
        <strain evidence="1">05x7-T-G4-1.051#20</strain>
    </source>
</reference>
<dbReference type="EMBL" id="JH818105">
    <property type="protein sequence ID" value="EKC32137.1"/>
    <property type="molecule type" value="Genomic_DNA"/>
</dbReference>
<dbReference type="Gene3D" id="2.60.40.10">
    <property type="entry name" value="Immunoglobulins"/>
    <property type="match status" value="1"/>
</dbReference>
<evidence type="ECO:0000313" key="1">
    <source>
        <dbReference type="EMBL" id="EKC32137.1"/>
    </source>
</evidence>
<dbReference type="AlphaFoldDB" id="K1Q676"/>